<sequence length="267" mass="29055">MFNTRYTRKRSWVSPAKVVLPQENIEVSLAAEKVELEVWLDLFEMAPAHVRAAFKLASTRIGAMGLLASRDIPITEFNRVMGANTTTLSEADLAEVSRWMDSHAHADWAFQVAPVSGESSNVTAIERLGFLPAGNGWAKFITHLSQAPSVDVPDAVTIRVADSSLSETFGTTVQAGFGLPPQCADWFASLVGRPGWYCFIASIGGEPAAAAAMFIRGATAWTGVCLTLSAYRERGLQSRQGMRQSRPLPSKAWIQNRPVQSRVISLC</sequence>
<evidence type="ECO:0000313" key="1">
    <source>
        <dbReference type="EMBL" id="MCF5544441.1"/>
    </source>
</evidence>
<dbReference type="InterPro" id="IPR016181">
    <property type="entry name" value="Acyl_CoA_acyltransferase"/>
</dbReference>
<accession>A0ABS9GJ04</accession>
<comment type="caution">
    <text evidence="1">The sequence shown here is derived from an EMBL/GenBank/DDBJ whole genome shotgun (WGS) entry which is preliminary data.</text>
</comment>
<name>A0ABS9GJ04_9PSED</name>
<dbReference type="SUPFAM" id="SSF55729">
    <property type="entry name" value="Acyl-CoA N-acyltransferases (Nat)"/>
    <property type="match status" value="1"/>
</dbReference>
<evidence type="ECO:0000313" key="2">
    <source>
        <dbReference type="Proteomes" id="UP000814158"/>
    </source>
</evidence>
<protein>
    <submittedName>
        <fullName evidence="1">Uncharacterized protein</fullName>
    </submittedName>
</protein>
<dbReference type="RefSeq" id="WP_236370060.1">
    <property type="nucleotide sequence ID" value="NZ_WKAT01000010.1"/>
</dbReference>
<proteinExistence type="predicted"/>
<keyword evidence="2" id="KW-1185">Reference proteome</keyword>
<organism evidence="1 2">
    <name type="scientific">Pseudomonas salomonii</name>
    <dbReference type="NCBI Taxonomy" id="191391"/>
    <lineage>
        <taxon>Bacteria</taxon>
        <taxon>Pseudomonadati</taxon>
        <taxon>Pseudomonadota</taxon>
        <taxon>Gammaproteobacteria</taxon>
        <taxon>Pseudomonadales</taxon>
        <taxon>Pseudomonadaceae</taxon>
        <taxon>Pseudomonas</taxon>
    </lineage>
</organism>
<dbReference type="Proteomes" id="UP000814158">
    <property type="component" value="Unassembled WGS sequence"/>
</dbReference>
<dbReference type="Gene3D" id="3.40.630.30">
    <property type="match status" value="1"/>
</dbReference>
<dbReference type="EMBL" id="WKAT01000010">
    <property type="protein sequence ID" value="MCF5544441.1"/>
    <property type="molecule type" value="Genomic_DNA"/>
</dbReference>
<gene>
    <name evidence="1" type="ORF">GIV68_06800</name>
</gene>
<reference evidence="1 2" key="1">
    <citation type="submission" date="2019-11" db="EMBL/GenBank/DDBJ databases">
        <title>Epiphytic Pseudomonas syringae from cherry orchards.</title>
        <authorList>
            <person name="Hulin M.T."/>
        </authorList>
    </citation>
    <scope>NUCLEOTIDE SEQUENCE [LARGE SCALE GENOMIC DNA]</scope>
    <source>
        <strain evidence="1 2">PA-3-2A</strain>
    </source>
</reference>